<comment type="similarity">
    <text evidence="2">Belongs to the nucleobase:cation symporter-2 (NCS2) (TC 2.A.40) family.</text>
</comment>
<gene>
    <name evidence="7" type="primary">Slc23a1-L2</name>
    <name evidence="7" type="ORF">Hamer_G010535</name>
</gene>
<comment type="subcellular location">
    <subcellularLocation>
        <location evidence="1">Membrane</location>
        <topology evidence="1">Multi-pass membrane protein</topology>
    </subcellularLocation>
</comment>
<reference evidence="7" key="1">
    <citation type="journal article" date="2021" name="Sci. Adv.">
        <title>The American lobster genome reveals insights on longevity, neural, and immune adaptations.</title>
        <authorList>
            <person name="Polinski J.M."/>
            <person name="Zimin A.V."/>
            <person name="Clark K.F."/>
            <person name="Kohn A.B."/>
            <person name="Sadowski N."/>
            <person name="Timp W."/>
            <person name="Ptitsyn A."/>
            <person name="Khanna P."/>
            <person name="Romanova D.Y."/>
            <person name="Williams P."/>
            <person name="Greenwood S.J."/>
            <person name="Moroz L.L."/>
            <person name="Walt D.R."/>
            <person name="Bodnar A.G."/>
        </authorList>
    </citation>
    <scope>NUCLEOTIDE SEQUENCE</scope>
    <source>
        <strain evidence="7">GMGI-L3</strain>
    </source>
</reference>
<evidence type="ECO:0000256" key="2">
    <source>
        <dbReference type="ARBA" id="ARBA00008821"/>
    </source>
</evidence>
<evidence type="ECO:0000256" key="4">
    <source>
        <dbReference type="ARBA" id="ARBA00022989"/>
    </source>
</evidence>
<dbReference type="InterPro" id="IPR006043">
    <property type="entry name" value="NCS2"/>
</dbReference>
<feature type="transmembrane region" description="Helical" evidence="6">
    <location>
        <begin position="374"/>
        <end position="391"/>
    </location>
</feature>
<feature type="transmembrane region" description="Helical" evidence="6">
    <location>
        <begin position="316"/>
        <end position="338"/>
    </location>
</feature>
<feature type="transmembrane region" description="Helical" evidence="6">
    <location>
        <begin position="108"/>
        <end position="125"/>
    </location>
</feature>
<dbReference type="GO" id="GO:0016020">
    <property type="term" value="C:membrane"/>
    <property type="evidence" value="ECO:0007669"/>
    <property type="project" value="UniProtKB-SubCell"/>
</dbReference>
<feature type="transmembrane region" description="Helical" evidence="6">
    <location>
        <begin position="228"/>
        <end position="250"/>
    </location>
</feature>
<dbReference type="PANTHER" id="PTHR11119">
    <property type="entry name" value="XANTHINE-URACIL / VITAMIN C PERMEASE FAMILY MEMBER"/>
    <property type="match status" value="1"/>
</dbReference>
<dbReference type="AlphaFoldDB" id="A0A8J5K3M2"/>
<dbReference type="GO" id="GO:0022857">
    <property type="term" value="F:transmembrane transporter activity"/>
    <property type="evidence" value="ECO:0007669"/>
    <property type="project" value="InterPro"/>
</dbReference>
<protein>
    <submittedName>
        <fullName evidence="7">Solute carrier family 23 member 1-like 2</fullName>
    </submittedName>
</protein>
<feature type="transmembrane region" description="Helical" evidence="6">
    <location>
        <begin position="172"/>
        <end position="194"/>
    </location>
</feature>
<accession>A0A8J5K3M2</accession>
<evidence type="ECO:0000313" key="7">
    <source>
        <dbReference type="EMBL" id="KAG7166859.1"/>
    </source>
</evidence>
<sequence>MNSTDPARGAIASTIIFVSGIVTLLQTSFGIRLPIVQGGTHGFLGPTLAILALMPCPPEEELEALTYTERTHLWQTRMNEVQGAICVAAIFQVLVGAIGALLRWISPLVIVPTVTLIGFSLYPVAASKASSHWGIASMTIVLLVLFSQYLSEVALPGFTWSRERGFTRINIYVFKLFPVLLAVVMAWGTCWILTVTEVLPKDNLARTDLRLDMITESPWFRVPYPCQWGLPTVSVAGVLGMLAGVLASIVESVGDYFACARLSGAPAPPKHAINRGIWIEGLGTILAGLWGTGSGTTSYSQNVGAIGVTKVGSRRVVQYSAVIMLLCGLVGKVGALLITIPEPIIGGIFCVVFAMITSVGLSTLQYVDLNSSRNLFVLGFSLFFGMALPMWMAKPENLRIIQTSVPMLDQVLSVLLKTSMFVGGCLGFFLDNTIPDGIGRGMYPYPLRLSAGGS</sequence>
<dbReference type="Pfam" id="PF00860">
    <property type="entry name" value="Xan_ur_permease"/>
    <property type="match status" value="1"/>
</dbReference>
<feature type="transmembrane region" description="Helical" evidence="6">
    <location>
        <begin position="411"/>
        <end position="430"/>
    </location>
</feature>
<keyword evidence="5 6" id="KW-0472">Membrane</keyword>
<feature type="transmembrane region" description="Helical" evidence="6">
    <location>
        <begin position="344"/>
        <end position="367"/>
    </location>
</feature>
<evidence type="ECO:0000313" key="8">
    <source>
        <dbReference type="Proteomes" id="UP000747542"/>
    </source>
</evidence>
<proteinExistence type="inferred from homology"/>
<dbReference type="EMBL" id="JAHLQT010022185">
    <property type="protein sequence ID" value="KAG7166859.1"/>
    <property type="molecule type" value="Genomic_DNA"/>
</dbReference>
<keyword evidence="4 6" id="KW-1133">Transmembrane helix</keyword>
<name>A0A8J5K3M2_HOMAM</name>
<organism evidence="7 8">
    <name type="scientific">Homarus americanus</name>
    <name type="common">American lobster</name>
    <dbReference type="NCBI Taxonomy" id="6706"/>
    <lineage>
        <taxon>Eukaryota</taxon>
        <taxon>Metazoa</taxon>
        <taxon>Ecdysozoa</taxon>
        <taxon>Arthropoda</taxon>
        <taxon>Crustacea</taxon>
        <taxon>Multicrustacea</taxon>
        <taxon>Malacostraca</taxon>
        <taxon>Eumalacostraca</taxon>
        <taxon>Eucarida</taxon>
        <taxon>Decapoda</taxon>
        <taxon>Pleocyemata</taxon>
        <taxon>Astacidea</taxon>
        <taxon>Nephropoidea</taxon>
        <taxon>Nephropidae</taxon>
        <taxon>Homarus</taxon>
    </lineage>
</organism>
<evidence type="ECO:0000256" key="1">
    <source>
        <dbReference type="ARBA" id="ARBA00004141"/>
    </source>
</evidence>
<feature type="transmembrane region" description="Helical" evidence="6">
    <location>
        <begin position="7"/>
        <end position="25"/>
    </location>
</feature>
<feature type="transmembrane region" description="Helical" evidence="6">
    <location>
        <begin position="81"/>
        <end position="101"/>
    </location>
</feature>
<keyword evidence="8" id="KW-1185">Reference proteome</keyword>
<comment type="caution">
    <text evidence="7">The sequence shown here is derived from an EMBL/GenBank/DDBJ whole genome shotgun (WGS) entry which is preliminary data.</text>
</comment>
<evidence type="ECO:0000256" key="5">
    <source>
        <dbReference type="ARBA" id="ARBA00023136"/>
    </source>
</evidence>
<feature type="transmembrane region" description="Helical" evidence="6">
    <location>
        <begin position="131"/>
        <end position="151"/>
    </location>
</feature>
<evidence type="ECO:0000256" key="6">
    <source>
        <dbReference type="SAM" id="Phobius"/>
    </source>
</evidence>
<dbReference type="Proteomes" id="UP000747542">
    <property type="component" value="Unassembled WGS sequence"/>
</dbReference>
<keyword evidence="3 6" id="KW-0812">Transmembrane</keyword>
<evidence type="ECO:0000256" key="3">
    <source>
        <dbReference type="ARBA" id="ARBA00022692"/>
    </source>
</evidence>